<feature type="domain" description="SpoVT-AbrB" evidence="8">
    <location>
        <begin position="10"/>
        <end position="56"/>
    </location>
</feature>
<evidence type="ECO:0000313" key="10">
    <source>
        <dbReference type="Proteomes" id="UP000770785"/>
    </source>
</evidence>
<dbReference type="CDD" id="cd16320">
    <property type="entry name" value="MraZ_N"/>
    <property type="match status" value="1"/>
</dbReference>
<evidence type="ECO:0000313" key="9">
    <source>
        <dbReference type="EMBL" id="NJC25290.1"/>
    </source>
</evidence>
<keyword evidence="10" id="KW-1185">Reference proteome</keyword>
<name>A0ABX0X7T2_9BACT</name>
<dbReference type="PANTHER" id="PTHR34701:SF1">
    <property type="entry name" value="TRANSCRIPTIONAL REGULATOR MRAZ"/>
    <property type="match status" value="1"/>
</dbReference>
<keyword evidence="5 7" id="KW-0238">DNA-binding</keyword>
<gene>
    <name evidence="7" type="primary">mraZ</name>
    <name evidence="9" type="ORF">GGR27_000771</name>
</gene>
<protein>
    <recommendedName>
        <fullName evidence="1 7">Transcriptional regulator MraZ</fullName>
    </recommendedName>
</protein>
<dbReference type="InterPro" id="IPR007159">
    <property type="entry name" value="SpoVT-AbrB_dom"/>
</dbReference>
<dbReference type="Proteomes" id="UP000770785">
    <property type="component" value="Unassembled WGS sequence"/>
</dbReference>
<feature type="domain" description="SpoVT-AbrB" evidence="8">
    <location>
        <begin position="85"/>
        <end position="128"/>
    </location>
</feature>
<evidence type="ECO:0000256" key="4">
    <source>
        <dbReference type="ARBA" id="ARBA00023015"/>
    </source>
</evidence>
<evidence type="ECO:0000256" key="6">
    <source>
        <dbReference type="ARBA" id="ARBA00023163"/>
    </source>
</evidence>
<dbReference type="InterPro" id="IPR020603">
    <property type="entry name" value="MraZ_dom"/>
</dbReference>
<evidence type="ECO:0000256" key="1">
    <source>
        <dbReference type="ARBA" id="ARBA00013860"/>
    </source>
</evidence>
<evidence type="ECO:0000256" key="2">
    <source>
        <dbReference type="ARBA" id="ARBA00022490"/>
    </source>
</evidence>
<evidence type="ECO:0000256" key="7">
    <source>
        <dbReference type="HAMAP-Rule" id="MF_01008"/>
    </source>
</evidence>
<dbReference type="Pfam" id="PF02381">
    <property type="entry name" value="MraZ"/>
    <property type="match status" value="2"/>
</dbReference>
<evidence type="ECO:0000259" key="8">
    <source>
        <dbReference type="PROSITE" id="PS51740"/>
    </source>
</evidence>
<organism evidence="9 10">
    <name type="scientific">Neolewinella antarctica</name>
    <dbReference type="NCBI Taxonomy" id="442734"/>
    <lineage>
        <taxon>Bacteria</taxon>
        <taxon>Pseudomonadati</taxon>
        <taxon>Bacteroidota</taxon>
        <taxon>Saprospiria</taxon>
        <taxon>Saprospirales</taxon>
        <taxon>Lewinellaceae</taxon>
        <taxon>Neolewinella</taxon>
    </lineage>
</organism>
<comment type="similarity">
    <text evidence="7">Belongs to the MraZ family.</text>
</comment>
<dbReference type="PROSITE" id="PS51740">
    <property type="entry name" value="SPOVT_ABRB"/>
    <property type="match status" value="2"/>
</dbReference>
<dbReference type="Gene3D" id="3.40.1550.20">
    <property type="entry name" value="Transcriptional regulator MraZ domain"/>
    <property type="match status" value="1"/>
</dbReference>
<dbReference type="HAMAP" id="MF_01008">
    <property type="entry name" value="MraZ"/>
    <property type="match status" value="1"/>
</dbReference>
<keyword evidence="4 7" id="KW-0805">Transcription regulation</keyword>
<sequence>MIPHYGLIGEYEVSLDAKGRFRMPAGLLKKLGDTDHLQFVIRQGWDPHLTLYPRPVWEKEIEALNQRSELDPRVKQYAQAFWRGANEVSLDSADRIQLPKRLQTYASQVSKLILTAREDKIEIWTETEYDKLLEVPAEDYAALGRELFGNLPAYPVNPPA</sequence>
<dbReference type="InterPro" id="IPR038619">
    <property type="entry name" value="MraZ_sf"/>
</dbReference>
<evidence type="ECO:0000256" key="3">
    <source>
        <dbReference type="ARBA" id="ARBA00022737"/>
    </source>
</evidence>
<keyword evidence="2 7" id="KW-0963">Cytoplasm</keyword>
<dbReference type="InterPro" id="IPR035642">
    <property type="entry name" value="MraZ_N"/>
</dbReference>
<comment type="caution">
    <text evidence="9">The sequence shown here is derived from an EMBL/GenBank/DDBJ whole genome shotgun (WGS) entry which is preliminary data.</text>
</comment>
<comment type="subunit">
    <text evidence="7">Forms oligomers.</text>
</comment>
<dbReference type="InterPro" id="IPR037914">
    <property type="entry name" value="SpoVT-AbrB_sf"/>
</dbReference>
<accession>A0ABX0X7T2</accession>
<evidence type="ECO:0000256" key="5">
    <source>
        <dbReference type="ARBA" id="ARBA00023125"/>
    </source>
</evidence>
<proteinExistence type="inferred from homology"/>
<dbReference type="PANTHER" id="PTHR34701">
    <property type="entry name" value="TRANSCRIPTIONAL REGULATOR MRAZ"/>
    <property type="match status" value="1"/>
</dbReference>
<dbReference type="EMBL" id="JAATJH010000001">
    <property type="protein sequence ID" value="NJC25290.1"/>
    <property type="molecule type" value="Genomic_DNA"/>
</dbReference>
<dbReference type="InterPro" id="IPR003444">
    <property type="entry name" value="MraZ"/>
</dbReference>
<dbReference type="RefSeq" id="WP_168036050.1">
    <property type="nucleotide sequence ID" value="NZ_JAATJH010000001.1"/>
</dbReference>
<comment type="subcellular location">
    <subcellularLocation>
        <location evidence="7">Cytoplasm</location>
        <location evidence="7">Nucleoid</location>
    </subcellularLocation>
</comment>
<reference evidence="9 10" key="1">
    <citation type="submission" date="2020-03" db="EMBL/GenBank/DDBJ databases">
        <title>Genomic Encyclopedia of Type Strains, Phase IV (KMG-IV): sequencing the most valuable type-strain genomes for metagenomic binning, comparative biology and taxonomic classification.</title>
        <authorList>
            <person name="Goeker M."/>
        </authorList>
    </citation>
    <scope>NUCLEOTIDE SEQUENCE [LARGE SCALE GENOMIC DNA]</scope>
    <source>
        <strain evidence="9 10">DSM 105096</strain>
    </source>
</reference>
<keyword evidence="3" id="KW-0677">Repeat</keyword>
<dbReference type="SUPFAM" id="SSF89447">
    <property type="entry name" value="AbrB/MazE/MraZ-like"/>
    <property type="match status" value="1"/>
</dbReference>
<keyword evidence="6 7" id="KW-0804">Transcription</keyword>